<evidence type="ECO:0000259" key="2">
    <source>
        <dbReference type="Pfam" id="PF12081"/>
    </source>
</evidence>
<dbReference type="AlphaFoldDB" id="A0A4Q4KKT5"/>
<reference evidence="5 6" key="1">
    <citation type="submission" date="2019-02" db="EMBL/GenBank/DDBJ databases">
        <title>Genome sequence of the sea-ice species Brumimicrobium glaciale.</title>
        <authorList>
            <person name="Bowman J.P."/>
        </authorList>
    </citation>
    <scope>NUCLEOTIDE SEQUENCE [LARGE SCALE GENOMIC DNA]</scope>
    <source>
        <strain evidence="5 6">IC156</strain>
    </source>
</reference>
<proteinExistence type="predicted"/>
<dbReference type="EMBL" id="SETE01000005">
    <property type="protein sequence ID" value="RYM32934.1"/>
    <property type="molecule type" value="Genomic_DNA"/>
</dbReference>
<feature type="domain" description="Gliding motility-associated protein GldM first immunoglobulin-like" evidence="3">
    <location>
        <begin position="284"/>
        <end position="379"/>
    </location>
</feature>
<gene>
    <name evidence="5" type="ORF">ERX46_12835</name>
</gene>
<dbReference type="Pfam" id="PF21602">
    <property type="entry name" value="GldM_3rd"/>
    <property type="match status" value="1"/>
</dbReference>
<dbReference type="Pfam" id="PF12080">
    <property type="entry name" value="GldM_4th"/>
    <property type="match status" value="1"/>
</dbReference>
<dbReference type="Pfam" id="PF21601">
    <property type="entry name" value="GldM_2nd"/>
    <property type="match status" value="1"/>
</dbReference>
<sequence>MAGGKETPRQKMIGMMYLVLTALLALNVSKEIIAAFVTINDKLESSGEIIDNATGNVYGTFESKRAAILTDPKADTKVIDLWQGKSDTLNAHTKEIIHYILNESNDMIKRVEGVDWVLKRQGEDSLIVELKSLMGIQAMDNYDVPTELFIGGNPMKPKERGLAILTNINRYRNSVAELMGNYTSGKNKYTFTAPDDISGLKDALATANPDDTSRISNYYKSMTLPAMIEVKDAGKTKLVPWPSAMFDHAPIVAAAAMFTALKLDVLNSESSAAEFLLSKVDAPTFNFNKIEPLAFARTGYVNAGDSLDLNVMIAAYDTTDVAPLRYGINDSIPENWKATTGRIPLDVSSPGNYHVTGTIGVKEKGETIPKSWEFRYTVGKPSGTVSLPQMNVLYRGYANQVEGAASGFPQYSLSGANNVSLSKTSTGYIATPGNGREATINIAGVAEDGSSSKLGSFKFRVMNLPKPSINLGRLEDGEAATSAQIRASRQLFAGYPAEIPLEAKFSVVSWEVQATGAPRPAQGTGSNLSGEALRIMANAQPGNMITVVVSYREPGGKVLRQNAVFTVK</sequence>
<evidence type="ECO:0000259" key="3">
    <source>
        <dbReference type="Pfam" id="PF21601"/>
    </source>
</evidence>
<dbReference type="InterPro" id="IPR048405">
    <property type="entry name" value="GldM_Ig-like-1"/>
</dbReference>
<evidence type="ECO:0000313" key="5">
    <source>
        <dbReference type="EMBL" id="RYM32934.1"/>
    </source>
</evidence>
<organism evidence="5 6">
    <name type="scientific">Brumimicrobium glaciale</name>
    <dbReference type="NCBI Taxonomy" id="200475"/>
    <lineage>
        <taxon>Bacteria</taxon>
        <taxon>Pseudomonadati</taxon>
        <taxon>Bacteroidota</taxon>
        <taxon>Flavobacteriia</taxon>
        <taxon>Flavobacteriales</taxon>
        <taxon>Crocinitomicaceae</taxon>
        <taxon>Brumimicrobium</taxon>
    </lineage>
</organism>
<evidence type="ECO:0000259" key="1">
    <source>
        <dbReference type="Pfam" id="PF12080"/>
    </source>
</evidence>
<keyword evidence="6" id="KW-1185">Reference proteome</keyword>
<feature type="domain" description="Gliding motility-associated protein GldM C-terminal" evidence="1">
    <location>
        <begin position="465"/>
        <end position="550"/>
    </location>
</feature>
<accession>A0A4Q4KKT5</accession>
<feature type="domain" description="Gliding motility-associated protein GldM second immunoglobulin-like" evidence="4">
    <location>
        <begin position="384"/>
        <end position="461"/>
    </location>
</feature>
<protein>
    <recommendedName>
        <fullName evidence="7">Gliding motility protein GldM</fullName>
    </recommendedName>
</protein>
<comment type="caution">
    <text evidence="5">The sequence shown here is derived from an EMBL/GenBank/DDBJ whole genome shotgun (WGS) entry which is preliminary data.</text>
</comment>
<dbReference type="Pfam" id="PF12081">
    <property type="entry name" value="GldM_1st"/>
    <property type="match status" value="1"/>
</dbReference>
<evidence type="ECO:0000259" key="4">
    <source>
        <dbReference type="Pfam" id="PF21602"/>
    </source>
</evidence>
<dbReference type="InterPro" id="IPR022719">
    <property type="entry name" value="Motility-assoc_prot_GldM_C"/>
</dbReference>
<feature type="domain" description="Gliding motility-associated protein GldM N-terminal" evidence="2">
    <location>
        <begin position="31"/>
        <end position="278"/>
    </location>
</feature>
<dbReference type="InterPro" id="IPR048406">
    <property type="entry name" value="GldM_Ig-like-2"/>
</dbReference>
<evidence type="ECO:0000313" key="6">
    <source>
        <dbReference type="Proteomes" id="UP000293952"/>
    </source>
</evidence>
<name>A0A4Q4KKT5_9FLAO</name>
<dbReference type="InterPro" id="IPR022720">
    <property type="entry name" value="Motility-assoc_prot_GldM_N"/>
</dbReference>
<dbReference type="Proteomes" id="UP000293952">
    <property type="component" value="Unassembled WGS sequence"/>
</dbReference>
<dbReference type="RefSeq" id="WP_130094271.1">
    <property type="nucleotide sequence ID" value="NZ_SETE01000005.1"/>
</dbReference>
<dbReference type="OrthoDB" id="1490890at2"/>
<evidence type="ECO:0008006" key="7">
    <source>
        <dbReference type="Google" id="ProtNLM"/>
    </source>
</evidence>